<dbReference type="InterPro" id="IPR037151">
    <property type="entry name" value="AlkB-like_sf"/>
</dbReference>
<keyword evidence="5" id="KW-1185">Reference proteome</keyword>
<evidence type="ECO:0000313" key="4">
    <source>
        <dbReference type="EnsemblMetazoa" id="XP_020909818.1"/>
    </source>
</evidence>
<dbReference type="PANTHER" id="PTHR31212:SF4">
    <property type="entry name" value="ALPHA-KETOGLUTARATE-DEPENDENT DIOXYGENASE ALKB HOMOLOG 3"/>
    <property type="match status" value="1"/>
</dbReference>
<dbReference type="OrthoDB" id="445341at2759"/>
<comment type="cofactor">
    <cofactor evidence="1">
        <name>Fe(2+)</name>
        <dbReference type="ChEBI" id="CHEBI:29033"/>
    </cofactor>
</comment>
<accession>A0A913XU52</accession>
<feature type="domain" description="Fe2OG dioxygenase" evidence="3">
    <location>
        <begin position="142"/>
        <end position="246"/>
    </location>
</feature>
<dbReference type="GO" id="GO:0005654">
    <property type="term" value="C:nucleoplasm"/>
    <property type="evidence" value="ECO:0007669"/>
    <property type="project" value="TreeGrafter"/>
</dbReference>
<evidence type="ECO:0000313" key="5">
    <source>
        <dbReference type="Proteomes" id="UP000887567"/>
    </source>
</evidence>
<dbReference type="RefSeq" id="XP_020909818.1">
    <property type="nucleotide sequence ID" value="XM_021054159.2"/>
</dbReference>
<dbReference type="SUPFAM" id="SSF51197">
    <property type="entry name" value="Clavaminate synthase-like"/>
    <property type="match status" value="1"/>
</dbReference>
<dbReference type="AlphaFoldDB" id="A0A913XU52"/>
<dbReference type="GO" id="GO:0051213">
    <property type="term" value="F:dioxygenase activity"/>
    <property type="evidence" value="ECO:0007669"/>
    <property type="project" value="InterPro"/>
</dbReference>
<name>A0A913XU52_EXADI</name>
<dbReference type="OMA" id="THEANPH"/>
<evidence type="ECO:0000259" key="3">
    <source>
        <dbReference type="PROSITE" id="PS51471"/>
    </source>
</evidence>
<dbReference type="InterPro" id="IPR005123">
    <property type="entry name" value="Oxoglu/Fe-dep_dioxygenase_dom"/>
</dbReference>
<organism evidence="4 5">
    <name type="scientific">Exaiptasia diaphana</name>
    <name type="common">Tropical sea anemone</name>
    <name type="synonym">Aiptasia pulchella</name>
    <dbReference type="NCBI Taxonomy" id="2652724"/>
    <lineage>
        <taxon>Eukaryota</taxon>
        <taxon>Metazoa</taxon>
        <taxon>Cnidaria</taxon>
        <taxon>Anthozoa</taxon>
        <taxon>Hexacorallia</taxon>
        <taxon>Actiniaria</taxon>
        <taxon>Aiptasiidae</taxon>
        <taxon>Exaiptasia</taxon>
    </lineage>
</organism>
<dbReference type="InterPro" id="IPR032854">
    <property type="entry name" value="ALKBH3"/>
</dbReference>
<dbReference type="PANTHER" id="PTHR31212">
    <property type="entry name" value="ALPHA-KETOGLUTARATE-DEPENDENT DIOXYGENASE ALKB HOMOLOG 3"/>
    <property type="match status" value="1"/>
</dbReference>
<dbReference type="GeneID" id="110247701"/>
<proteinExistence type="predicted"/>
<sequence>MDKRRKNRIQGTWASQTRRKETQTARQTTTSQVPGNEAFQPSAHRFVFQQDVVNTVKRAPPEQVISEKGVYELSSGSFVEFVPNFLSRDEKDWMFQQLESEIPWDSKKIKIKGEYHVQPRLTAWFGDFPYTYSGLFTQTGLTFNSMLANLYRDDKDSVDWHSDDEPSLGNQPVIASLSLGDTRNFELRKKPTQGNDFSLMPHVKIPLASGSLLIMKGSTQDDWQHRVPKEYHHRDPRINLTFRNISPS</sequence>
<reference evidence="4" key="1">
    <citation type="submission" date="2022-11" db="UniProtKB">
        <authorList>
            <consortium name="EnsemblMetazoa"/>
        </authorList>
    </citation>
    <scope>IDENTIFICATION</scope>
</reference>
<dbReference type="GO" id="GO:0005739">
    <property type="term" value="C:mitochondrion"/>
    <property type="evidence" value="ECO:0007669"/>
    <property type="project" value="TreeGrafter"/>
</dbReference>
<dbReference type="PROSITE" id="PS51471">
    <property type="entry name" value="FE2OG_OXY"/>
    <property type="match status" value="1"/>
</dbReference>
<feature type="region of interest" description="Disordered" evidence="2">
    <location>
        <begin position="1"/>
        <end position="36"/>
    </location>
</feature>
<dbReference type="Proteomes" id="UP000887567">
    <property type="component" value="Unplaced"/>
</dbReference>
<protein>
    <recommendedName>
        <fullName evidence="3">Fe2OG dioxygenase domain-containing protein</fullName>
    </recommendedName>
</protein>
<evidence type="ECO:0000256" key="2">
    <source>
        <dbReference type="SAM" id="MobiDB-lite"/>
    </source>
</evidence>
<dbReference type="GO" id="GO:0006307">
    <property type="term" value="P:DNA alkylation repair"/>
    <property type="evidence" value="ECO:0007669"/>
    <property type="project" value="InterPro"/>
</dbReference>
<feature type="compositionally biased region" description="Polar residues" evidence="2">
    <location>
        <begin position="24"/>
        <end position="34"/>
    </location>
</feature>
<dbReference type="KEGG" id="epa:110247701"/>
<dbReference type="InterPro" id="IPR027450">
    <property type="entry name" value="AlkB-like"/>
</dbReference>
<evidence type="ECO:0000256" key="1">
    <source>
        <dbReference type="ARBA" id="ARBA00001954"/>
    </source>
</evidence>
<dbReference type="EnsemblMetazoa" id="XM_021054159.2">
    <property type="protein sequence ID" value="XP_020909818.1"/>
    <property type="gene ID" value="LOC110247701"/>
</dbReference>
<dbReference type="Gene3D" id="2.60.120.590">
    <property type="entry name" value="Alpha-ketoglutarate-dependent dioxygenase AlkB-like"/>
    <property type="match status" value="1"/>
</dbReference>
<dbReference type="Pfam" id="PF13532">
    <property type="entry name" value="2OG-FeII_Oxy_2"/>
    <property type="match status" value="1"/>
</dbReference>